<dbReference type="SUPFAM" id="SSF116842">
    <property type="entry name" value="XseB-like"/>
    <property type="match status" value="1"/>
</dbReference>
<dbReference type="GO" id="GO:0006308">
    <property type="term" value="P:DNA catabolic process"/>
    <property type="evidence" value="ECO:0007669"/>
    <property type="project" value="UniProtKB-UniRule"/>
</dbReference>
<dbReference type="Proteomes" id="UP000249739">
    <property type="component" value="Unassembled WGS sequence"/>
</dbReference>
<dbReference type="GO" id="GO:0008855">
    <property type="term" value="F:exodeoxyribonuclease VII activity"/>
    <property type="evidence" value="ECO:0007669"/>
    <property type="project" value="UniProtKB-UniRule"/>
</dbReference>
<evidence type="ECO:0000256" key="1">
    <source>
        <dbReference type="ARBA" id="ARBA00009998"/>
    </source>
</evidence>
<comment type="caution">
    <text evidence="7">The sequence shown here is derived from an EMBL/GenBank/DDBJ whole genome shotgun (WGS) entry which is preliminary data.</text>
</comment>
<protein>
    <recommendedName>
        <fullName evidence="6">Exodeoxyribonuclease 7 small subunit</fullName>
        <ecNumber evidence="6">3.1.11.6</ecNumber>
    </recommendedName>
    <alternativeName>
        <fullName evidence="6">Exodeoxyribonuclease VII small subunit</fullName>
        <shortName evidence="6">Exonuclease VII small subunit</shortName>
    </alternativeName>
</protein>
<dbReference type="PANTHER" id="PTHR34137:SF1">
    <property type="entry name" value="EXODEOXYRIBONUCLEASE 7 SMALL SUBUNIT"/>
    <property type="match status" value="1"/>
</dbReference>
<reference evidence="7 8" key="1">
    <citation type="submission" date="2017-08" db="EMBL/GenBank/DDBJ databases">
        <title>Infants hospitalized years apart are colonized by the same room-sourced microbial strains.</title>
        <authorList>
            <person name="Brooks B."/>
            <person name="Olm M.R."/>
            <person name="Firek B.A."/>
            <person name="Baker R."/>
            <person name="Thomas B.C."/>
            <person name="Morowitz M.J."/>
            <person name="Banfield J.F."/>
        </authorList>
    </citation>
    <scope>NUCLEOTIDE SEQUENCE [LARGE SCALE GENOMIC DNA]</scope>
    <source>
        <strain evidence="7">S2_006_000_R2_64</strain>
    </source>
</reference>
<keyword evidence="5 6" id="KW-0269">Exonuclease</keyword>
<dbReference type="HAMAP" id="MF_00337">
    <property type="entry name" value="Exonuc_7_S"/>
    <property type="match status" value="1"/>
</dbReference>
<evidence type="ECO:0000256" key="4">
    <source>
        <dbReference type="ARBA" id="ARBA00022801"/>
    </source>
</evidence>
<dbReference type="InterPro" id="IPR037004">
    <property type="entry name" value="Exonuc_VII_ssu_sf"/>
</dbReference>
<dbReference type="EC" id="3.1.11.6" evidence="6"/>
<evidence type="ECO:0000256" key="6">
    <source>
        <dbReference type="HAMAP-Rule" id="MF_00337"/>
    </source>
</evidence>
<keyword evidence="2 6" id="KW-0963">Cytoplasm</keyword>
<dbReference type="PANTHER" id="PTHR34137">
    <property type="entry name" value="EXODEOXYRIBONUCLEASE 7 SMALL SUBUNIT"/>
    <property type="match status" value="1"/>
</dbReference>
<sequence>MADSANSLDKLSFEAAMAELETIVKNLETGKTSLEDSINAYERGIVLKNHCESKLREAQSRIDKIIVKPDGHISAVPLDPEN</sequence>
<comment type="subunit">
    <text evidence="6">Heterooligomer composed of large and small subunits.</text>
</comment>
<keyword evidence="4 6" id="KW-0378">Hydrolase</keyword>
<keyword evidence="3 6" id="KW-0540">Nuclease</keyword>
<dbReference type="NCBIfam" id="NF002139">
    <property type="entry name" value="PRK00977.1-3"/>
    <property type="match status" value="1"/>
</dbReference>
<dbReference type="EMBL" id="QFOT01000129">
    <property type="protein sequence ID" value="PZP54532.1"/>
    <property type="molecule type" value="Genomic_DNA"/>
</dbReference>
<dbReference type="NCBIfam" id="TIGR01280">
    <property type="entry name" value="xseB"/>
    <property type="match status" value="1"/>
</dbReference>
<evidence type="ECO:0000313" key="7">
    <source>
        <dbReference type="EMBL" id="PZP54532.1"/>
    </source>
</evidence>
<evidence type="ECO:0000256" key="3">
    <source>
        <dbReference type="ARBA" id="ARBA00022722"/>
    </source>
</evidence>
<dbReference type="GO" id="GO:0005829">
    <property type="term" value="C:cytosol"/>
    <property type="evidence" value="ECO:0007669"/>
    <property type="project" value="TreeGrafter"/>
</dbReference>
<evidence type="ECO:0000313" key="8">
    <source>
        <dbReference type="Proteomes" id="UP000249739"/>
    </source>
</evidence>
<gene>
    <name evidence="6" type="primary">xseB</name>
    <name evidence="7" type="ORF">DI586_09625</name>
</gene>
<comment type="function">
    <text evidence="6">Bidirectionally degrades single-stranded DNA into large acid-insoluble oligonucleotides, which are then degraded further into small acid-soluble oligonucleotides.</text>
</comment>
<comment type="similarity">
    <text evidence="1 6">Belongs to the XseB family.</text>
</comment>
<dbReference type="AlphaFoldDB" id="A0A2W5HG06"/>
<dbReference type="NCBIfam" id="NF002140">
    <property type="entry name" value="PRK00977.1-4"/>
    <property type="match status" value="1"/>
</dbReference>
<dbReference type="Gene3D" id="1.10.287.1040">
    <property type="entry name" value="Exonuclease VII, small subunit"/>
    <property type="match status" value="1"/>
</dbReference>
<evidence type="ECO:0000256" key="2">
    <source>
        <dbReference type="ARBA" id="ARBA00022490"/>
    </source>
</evidence>
<name>A0A2W5HG06_9BACT</name>
<evidence type="ECO:0000256" key="5">
    <source>
        <dbReference type="ARBA" id="ARBA00022839"/>
    </source>
</evidence>
<organism evidence="7 8">
    <name type="scientific">Micavibrio aeruginosavorus</name>
    <dbReference type="NCBI Taxonomy" id="349221"/>
    <lineage>
        <taxon>Bacteria</taxon>
        <taxon>Pseudomonadati</taxon>
        <taxon>Bdellovibrionota</taxon>
        <taxon>Bdellovibrionia</taxon>
        <taxon>Bdellovibrionales</taxon>
        <taxon>Pseudobdellovibrionaceae</taxon>
        <taxon>Micavibrio</taxon>
    </lineage>
</organism>
<comment type="subcellular location">
    <subcellularLocation>
        <location evidence="6">Cytoplasm</location>
    </subcellularLocation>
</comment>
<dbReference type="InterPro" id="IPR003761">
    <property type="entry name" value="Exonuc_VII_S"/>
</dbReference>
<comment type="catalytic activity">
    <reaction evidence="6">
        <text>Exonucleolytic cleavage in either 5'- to 3'- or 3'- to 5'-direction to yield nucleoside 5'-phosphates.</text>
        <dbReference type="EC" id="3.1.11.6"/>
    </reaction>
</comment>
<dbReference type="Pfam" id="PF02609">
    <property type="entry name" value="Exonuc_VII_S"/>
    <property type="match status" value="1"/>
</dbReference>
<accession>A0A2W5HG06</accession>
<proteinExistence type="inferred from homology"/>
<dbReference type="GO" id="GO:0009318">
    <property type="term" value="C:exodeoxyribonuclease VII complex"/>
    <property type="evidence" value="ECO:0007669"/>
    <property type="project" value="UniProtKB-UniRule"/>
</dbReference>